<name>A0ABW3WWN0_9HYPH</name>
<dbReference type="EMBL" id="JBHTND010000010">
    <property type="protein sequence ID" value="MFD1301727.1"/>
    <property type="molecule type" value="Genomic_DNA"/>
</dbReference>
<comment type="caution">
    <text evidence="2">The sequence shown here is derived from an EMBL/GenBank/DDBJ whole genome shotgun (WGS) entry which is preliminary data.</text>
</comment>
<sequence length="112" mass="12327">MRQVSQFERATKLGQDGYSDARPALDKRPFVNRRTGQVIRLSDGIDPGRGHNPGLSRAMTVVRRVDKQLATAGEAQAREAIAEIWQTSLPAIVSKLPPTERVQLPVAVSRVI</sequence>
<evidence type="ECO:0000313" key="2">
    <source>
        <dbReference type="EMBL" id="MFD1301727.1"/>
    </source>
</evidence>
<gene>
    <name evidence="2" type="ORF">ACFQ4G_09035</name>
</gene>
<proteinExistence type="predicted"/>
<reference evidence="3" key="1">
    <citation type="journal article" date="2019" name="Int. J. Syst. Evol. Microbiol.">
        <title>The Global Catalogue of Microorganisms (GCM) 10K type strain sequencing project: providing services to taxonomists for standard genome sequencing and annotation.</title>
        <authorList>
            <consortium name="The Broad Institute Genomics Platform"/>
            <consortium name="The Broad Institute Genome Sequencing Center for Infectious Disease"/>
            <person name="Wu L."/>
            <person name="Ma J."/>
        </authorList>
    </citation>
    <scope>NUCLEOTIDE SEQUENCE [LARGE SCALE GENOMIC DNA]</scope>
    <source>
        <strain evidence="3">CCUG 56108</strain>
    </source>
</reference>
<evidence type="ECO:0000313" key="3">
    <source>
        <dbReference type="Proteomes" id="UP001597176"/>
    </source>
</evidence>
<feature type="region of interest" description="Disordered" evidence="1">
    <location>
        <begin position="1"/>
        <end position="24"/>
    </location>
</feature>
<protein>
    <submittedName>
        <fullName evidence="2">Uncharacterized protein</fullName>
    </submittedName>
</protein>
<dbReference type="Proteomes" id="UP001597176">
    <property type="component" value="Unassembled WGS sequence"/>
</dbReference>
<accession>A0ABW3WWN0</accession>
<keyword evidence="3" id="KW-1185">Reference proteome</keyword>
<evidence type="ECO:0000256" key="1">
    <source>
        <dbReference type="SAM" id="MobiDB-lite"/>
    </source>
</evidence>
<organism evidence="2 3">
    <name type="scientific">Methylobacterium marchantiae</name>
    <dbReference type="NCBI Taxonomy" id="600331"/>
    <lineage>
        <taxon>Bacteria</taxon>
        <taxon>Pseudomonadati</taxon>
        <taxon>Pseudomonadota</taxon>
        <taxon>Alphaproteobacteria</taxon>
        <taxon>Hyphomicrobiales</taxon>
        <taxon>Methylobacteriaceae</taxon>
        <taxon>Methylobacterium</taxon>
    </lineage>
</organism>